<evidence type="ECO:0000256" key="6">
    <source>
        <dbReference type="ARBA" id="ARBA00023136"/>
    </source>
</evidence>
<organism evidence="8 9">
    <name type="scientific">Aspergillus pseudodeflectus</name>
    <dbReference type="NCBI Taxonomy" id="176178"/>
    <lineage>
        <taxon>Eukaryota</taxon>
        <taxon>Fungi</taxon>
        <taxon>Dikarya</taxon>
        <taxon>Ascomycota</taxon>
        <taxon>Pezizomycotina</taxon>
        <taxon>Eurotiomycetes</taxon>
        <taxon>Eurotiomycetidae</taxon>
        <taxon>Eurotiales</taxon>
        <taxon>Aspergillaceae</taxon>
        <taxon>Aspergillus</taxon>
        <taxon>Aspergillus subgen. Nidulantes</taxon>
    </lineage>
</organism>
<dbReference type="EMBL" id="JBFXLR010000034">
    <property type="protein sequence ID" value="KAL2846060.1"/>
    <property type="molecule type" value="Genomic_DNA"/>
</dbReference>
<dbReference type="PANTHER" id="PTHR48182">
    <property type="entry name" value="PROTEIN SERAC1"/>
    <property type="match status" value="1"/>
</dbReference>
<dbReference type="InterPro" id="IPR029058">
    <property type="entry name" value="AB_hydrolase_fold"/>
</dbReference>
<comment type="caution">
    <text evidence="8">The sequence shown here is derived from an EMBL/GenBank/DDBJ whole genome shotgun (WGS) entry which is preliminary data.</text>
</comment>
<dbReference type="GeneID" id="98156007"/>
<sequence>MASLDVIHDPGTAADLDIVLVHGLEGDSQSTWTYEPTNLFWPRDLLPKDFPNARILVFSYPARFTYFFPDAGDHDPTTTPGRHTLELRDALTRLRELPESKNRPVIFIAHGLGGLICAQLASVSMWDIEFLIKGIIFLSTPFGDGQDESWEGIIRAYHAFFSATNPRVITADSAAAQSTNAQRIIKNFDAVKGSRDDDDDDFSLRVAFLLPRNATEDRDGNAAMIVEHDYAVPDDYDGTIVPGDQVSMTKFPDGNSIGYKVLCQSIRRWTEGVPKPADWNISHYIRHTGIMNNTGSLYGLISGDIRFPEGGGQKI</sequence>
<accession>A0ABR4K164</accession>
<reference evidence="8 9" key="1">
    <citation type="submission" date="2024-07" db="EMBL/GenBank/DDBJ databases">
        <title>Section-level genome sequencing and comparative genomics of Aspergillus sections Usti and Cavernicolus.</title>
        <authorList>
            <consortium name="Lawrence Berkeley National Laboratory"/>
            <person name="Nybo J.L."/>
            <person name="Vesth T.C."/>
            <person name="Theobald S."/>
            <person name="Frisvad J.C."/>
            <person name="Larsen T.O."/>
            <person name="Kjaerboelling I."/>
            <person name="Rothschild-Mancinelli K."/>
            <person name="Lyhne E.K."/>
            <person name="Kogle M.E."/>
            <person name="Barry K."/>
            <person name="Clum A."/>
            <person name="Na H."/>
            <person name="Ledsgaard L."/>
            <person name="Lin J."/>
            <person name="Lipzen A."/>
            <person name="Kuo A."/>
            <person name="Riley R."/>
            <person name="Mondo S."/>
            <person name="LaButti K."/>
            <person name="Haridas S."/>
            <person name="Pangalinan J."/>
            <person name="Salamov A.A."/>
            <person name="Simmons B.A."/>
            <person name="Magnuson J.K."/>
            <person name="Chen J."/>
            <person name="Drula E."/>
            <person name="Henrissat B."/>
            <person name="Wiebenga A."/>
            <person name="Lubbers R.J."/>
            <person name="Gomes A.C."/>
            <person name="Macurrencykelacurrency M.R."/>
            <person name="Stajich J."/>
            <person name="Grigoriev I.V."/>
            <person name="Mortensen U.H."/>
            <person name="De vries R.P."/>
            <person name="Baker S.E."/>
            <person name="Andersen M.R."/>
        </authorList>
    </citation>
    <scope>NUCLEOTIDE SEQUENCE [LARGE SCALE GENOMIC DNA]</scope>
    <source>
        <strain evidence="8 9">CBS 756.74</strain>
    </source>
</reference>
<evidence type="ECO:0000256" key="3">
    <source>
        <dbReference type="ARBA" id="ARBA00004370"/>
    </source>
</evidence>
<name>A0ABR4K164_9EURO</name>
<dbReference type="PANTHER" id="PTHR48182:SF2">
    <property type="entry name" value="PROTEIN SERAC1"/>
    <property type="match status" value="1"/>
</dbReference>
<comment type="subcellular location">
    <subcellularLocation>
        <location evidence="2">Endoplasmic reticulum</location>
    </subcellularLocation>
    <subcellularLocation>
        <location evidence="3">Membrane</location>
    </subcellularLocation>
    <subcellularLocation>
        <location evidence="1">Mitochondrion</location>
    </subcellularLocation>
</comment>
<dbReference type="Pfam" id="PF12697">
    <property type="entry name" value="Abhydrolase_6"/>
    <property type="match status" value="1"/>
</dbReference>
<dbReference type="Proteomes" id="UP001610444">
    <property type="component" value="Unassembled WGS sequence"/>
</dbReference>
<dbReference type="InterPro" id="IPR052374">
    <property type="entry name" value="SERAC1"/>
</dbReference>
<evidence type="ECO:0000256" key="1">
    <source>
        <dbReference type="ARBA" id="ARBA00004173"/>
    </source>
</evidence>
<keyword evidence="9" id="KW-1185">Reference proteome</keyword>
<keyword evidence="6" id="KW-0472">Membrane</keyword>
<keyword evidence="5" id="KW-0496">Mitochondrion</keyword>
<feature type="domain" description="AB hydrolase-1" evidence="7">
    <location>
        <begin position="18"/>
        <end position="242"/>
    </location>
</feature>
<dbReference type="RefSeq" id="XP_070896990.1">
    <property type="nucleotide sequence ID" value="XM_071040843.1"/>
</dbReference>
<evidence type="ECO:0000256" key="5">
    <source>
        <dbReference type="ARBA" id="ARBA00023128"/>
    </source>
</evidence>
<evidence type="ECO:0000259" key="7">
    <source>
        <dbReference type="Pfam" id="PF12697"/>
    </source>
</evidence>
<dbReference type="SUPFAM" id="SSF53474">
    <property type="entry name" value="alpha/beta-Hydrolases"/>
    <property type="match status" value="1"/>
</dbReference>
<dbReference type="Gene3D" id="3.40.50.1820">
    <property type="entry name" value="alpha/beta hydrolase"/>
    <property type="match status" value="1"/>
</dbReference>
<proteinExistence type="predicted"/>
<evidence type="ECO:0000313" key="9">
    <source>
        <dbReference type="Proteomes" id="UP001610444"/>
    </source>
</evidence>
<gene>
    <name evidence="8" type="ORF">BJX68DRAFT_241469</name>
</gene>
<protein>
    <recommendedName>
        <fullName evidence="7">AB hydrolase-1 domain-containing protein</fullName>
    </recommendedName>
</protein>
<dbReference type="InterPro" id="IPR000073">
    <property type="entry name" value="AB_hydrolase_1"/>
</dbReference>
<keyword evidence="4" id="KW-0256">Endoplasmic reticulum</keyword>
<evidence type="ECO:0000256" key="2">
    <source>
        <dbReference type="ARBA" id="ARBA00004240"/>
    </source>
</evidence>
<evidence type="ECO:0000256" key="4">
    <source>
        <dbReference type="ARBA" id="ARBA00022824"/>
    </source>
</evidence>
<evidence type="ECO:0000313" key="8">
    <source>
        <dbReference type="EMBL" id="KAL2846060.1"/>
    </source>
</evidence>